<accession>A0ABN2LE28</accession>
<dbReference type="InterPro" id="IPR032466">
    <property type="entry name" value="Metal_Hydrolase"/>
</dbReference>
<proteinExistence type="predicted"/>
<gene>
    <name evidence="1" type="ORF">GCM10009768_12560</name>
</gene>
<keyword evidence="2" id="KW-1185">Reference proteome</keyword>
<evidence type="ECO:0000313" key="2">
    <source>
        <dbReference type="Proteomes" id="UP001500851"/>
    </source>
</evidence>
<comment type="caution">
    <text evidence="1">The sequence shown here is derived from an EMBL/GenBank/DDBJ whole genome shotgun (WGS) entry which is preliminary data.</text>
</comment>
<evidence type="ECO:0008006" key="3">
    <source>
        <dbReference type="Google" id="ProtNLM"/>
    </source>
</evidence>
<dbReference type="SUPFAM" id="SSF51556">
    <property type="entry name" value="Metallo-dependent hydrolases"/>
    <property type="match status" value="1"/>
</dbReference>
<organism evidence="1 2">
    <name type="scientific">Leucobacter iarius</name>
    <dbReference type="NCBI Taxonomy" id="333963"/>
    <lineage>
        <taxon>Bacteria</taxon>
        <taxon>Bacillati</taxon>
        <taxon>Actinomycetota</taxon>
        <taxon>Actinomycetes</taxon>
        <taxon>Micrococcales</taxon>
        <taxon>Microbacteriaceae</taxon>
        <taxon>Leucobacter</taxon>
    </lineage>
</organism>
<dbReference type="RefSeq" id="WP_344030672.1">
    <property type="nucleotide sequence ID" value="NZ_BAAAOB010000001.1"/>
</dbReference>
<dbReference type="Gene3D" id="3.20.20.140">
    <property type="entry name" value="Metal-dependent hydrolases"/>
    <property type="match status" value="1"/>
</dbReference>
<reference evidence="1 2" key="1">
    <citation type="journal article" date="2019" name="Int. J. Syst. Evol. Microbiol.">
        <title>The Global Catalogue of Microorganisms (GCM) 10K type strain sequencing project: providing services to taxonomists for standard genome sequencing and annotation.</title>
        <authorList>
            <consortium name="The Broad Institute Genomics Platform"/>
            <consortium name="The Broad Institute Genome Sequencing Center for Infectious Disease"/>
            <person name="Wu L."/>
            <person name="Ma J."/>
        </authorList>
    </citation>
    <scope>NUCLEOTIDE SEQUENCE [LARGE SCALE GENOMIC DNA]</scope>
    <source>
        <strain evidence="1 2">JCM 14736</strain>
    </source>
</reference>
<evidence type="ECO:0000313" key="1">
    <source>
        <dbReference type="EMBL" id="GAA1785152.1"/>
    </source>
</evidence>
<sequence>MASVPGPGPASAITAVRGPVPAGDVGVVLAAESLLRAPVPARGNAGIPASDAEFLRAPVTIDVLGRLLMGAENLEDRTIGEPEATAALLRFRAAAAPAAPALPGAPAASEPRSPDGGGIRLLVSLDEREAASTGDALARVSAASGIEIVRGTAGRSADGCAGGARTAPEDPESVGLRILAELSARAHPAGIVGAIPVRDADADGGIDGTGRRAADRRSALIRAAADAARLAGAALVLDLSGPGTPSGSAAADSDSDAVPALDRALAAVDSVGLPRHRVLLTGVATAVAGRIGIDGTRFDALLDRGTALCFDDLGRIPNVRTVVSDHDIALVILRAAEHGAQERILLSCGIRNRHRLTAFGGNGLEFTVEQFLPYLGMLGADPALQRAVGGANAARILARTAPEETR</sequence>
<protein>
    <recommendedName>
        <fullName evidence="3">Phosphotriesterase-related protein</fullName>
    </recommendedName>
</protein>
<name>A0ABN2LE28_9MICO</name>
<dbReference type="Proteomes" id="UP001500851">
    <property type="component" value="Unassembled WGS sequence"/>
</dbReference>
<dbReference type="EMBL" id="BAAAOB010000001">
    <property type="protein sequence ID" value="GAA1785152.1"/>
    <property type="molecule type" value="Genomic_DNA"/>
</dbReference>